<dbReference type="SUPFAM" id="SSF52047">
    <property type="entry name" value="RNI-like"/>
    <property type="match status" value="1"/>
</dbReference>
<proteinExistence type="predicted"/>
<sequence>MAKKSRKTGAPAASSAPPKPTCLKCGFISSLPQNKREPPPSRLKALLSTNATLLEAEKTSFQKAKEDLPLVISDLDERITQTQQLLCALMEERAQAAIDLRNAKAVLHPMRALPDDILGEIFQYSTPTWDEMADAARRFTYHDSLNPKSGPWLLAQICRNWRSVVLSMPLLWSCISLDFNVYFKQMDRPKDVALQLAIHLQRARRSPLSIRIESGSDINLHSAFPIVLSSMSQWRHLHIRTPVSSFHELARCKAFLESLEEVQIDASLFPIHTQDIATFQMASNLRRLELYEHGHFYGHNLHLGWGQLTHLFAQIDCDGIFRYFKELKNLVSLRLSFSSGIRKFDVLSRRITLPKVQYLSLRRRGSANAANAVNTVAGVFDMLDLPSLRMLVFAATEADGGPMLLDLPSSLSHPYRQLDVVSLKYPKYDLTIPANRSRFLDILSQVSDVTQLSLDVQNIGADVIQKLTPTDDVNFFPRLNTINFNRSTFAVPQSDVQDMLNARKKFADASTGGGLVELRTN</sequence>
<evidence type="ECO:0000256" key="1">
    <source>
        <dbReference type="SAM" id="MobiDB-lite"/>
    </source>
</evidence>
<organism evidence="2 3">
    <name type="scientific">Armillaria luteobubalina</name>
    <dbReference type="NCBI Taxonomy" id="153913"/>
    <lineage>
        <taxon>Eukaryota</taxon>
        <taxon>Fungi</taxon>
        <taxon>Dikarya</taxon>
        <taxon>Basidiomycota</taxon>
        <taxon>Agaricomycotina</taxon>
        <taxon>Agaricomycetes</taxon>
        <taxon>Agaricomycetidae</taxon>
        <taxon>Agaricales</taxon>
        <taxon>Marasmiineae</taxon>
        <taxon>Physalacriaceae</taxon>
        <taxon>Armillaria</taxon>
    </lineage>
</organism>
<evidence type="ECO:0000313" key="3">
    <source>
        <dbReference type="Proteomes" id="UP001175228"/>
    </source>
</evidence>
<dbReference type="AlphaFoldDB" id="A0AA39QP91"/>
<comment type="caution">
    <text evidence="2">The sequence shown here is derived from an EMBL/GenBank/DDBJ whole genome shotgun (WGS) entry which is preliminary data.</text>
</comment>
<keyword evidence="3" id="KW-1185">Reference proteome</keyword>
<evidence type="ECO:0008006" key="4">
    <source>
        <dbReference type="Google" id="ProtNLM"/>
    </source>
</evidence>
<evidence type="ECO:0000313" key="2">
    <source>
        <dbReference type="EMBL" id="KAK0506613.1"/>
    </source>
</evidence>
<dbReference type="InterPro" id="IPR032675">
    <property type="entry name" value="LRR_dom_sf"/>
</dbReference>
<accession>A0AA39QP91</accession>
<feature type="region of interest" description="Disordered" evidence="1">
    <location>
        <begin position="1"/>
        <end position="20"/>
    </location>
</feature>
<dbReference type="EMBL" id="JAUEPU010000001">
    <property type="protein sequence ID" value="KAK0506613.1"/>
    <property type="molecule type" value="Genomic_DNA"/>
</dbReference>
<gene>
    <name evidence="2" type="ORF">EDD18DRAFT_37557</name>
</gene>
<protein>
    <recommendedName>
        <fullName evidence="4">F-box domain-containing protein</fullName>
    </recommendedName>
</protein>
<name>A0AA39QP91_9AGAR</name>
<dbReference type="Gene3D" id="3.80.10.10">
    <property type="entry name" value="Ribonuclease Inhibitor"/>
    <property type="match status" value="1"/>
</dbReference>
<dbReference type="Proteomes" id="UP001175228">
    <property type="component" value="Unassembled WGS sequence"/>
</dbReference>
<reference evidence="2" key="1">
    <citation type="submission" date="2023-06" db="EMBL/GenBank/DDBJ databases">
        <authorList>
            <consortium name="Lawrence Berkeley National Laboratory"/>
            <person name="Ahrendt S."/>
            <person name="Sahu N."/>
            <person name="Indic B."/>
            <person name="Wong-Bajracharya J."/>
            <person name="Merenyi Z."/>
            <person name="Ke H.-M."/>
            <person name="Monk M."/>
            <person name="Kocsube S."/>
            <person name="Drula E."/>
            <person name="Lipzen A."/>
            <person name="Balint B."/>
            <person name="Henrissat B."/>
            <person name="Andreopoulos B."/>
            <person name="Martin F.M."/>
            <person name="Harder C.B."/>
            <person name="Rigling D."/>
            <person name="Ford K.L."/>
            <person name="Foster G.D."/>
            <person name="Pangilinan J."/>
            <person name="Papanicolaou A."/>
            <person name="Barry K."/>
            <person name="LaButti K."/>
            <person name="Viragh M."/>
            <person name="Koriabine M."/>
            <person name="Yan M."/>
            <person name="Riley R."/>
            <person name="Champramary S."/>
            <person name="Plett K.L."/>
            <person name="Tsai I.J."/>
            <person name="Slot J."/>
            <person name="Sipos G."/>
            <person name="Plett J."/>
            <person name="Nagy L.G."/>
            <person name="Grigoriev I.V."/>
        </authorList>
    </citation>
    <scope>NUCLEOTIDE SEQUENCE</scope>
    <source>
        <strain evidence="2">HWK02</strain>
    </source>
</reference>